<name>A0A431WQJ5_9GAMM</name>
<proteinExistence type="predicted"/>
<accession>A0A431WQJ5</accession>
<evidence type="ECO:0000313" key="1">
    <source>
        <dbReference type="EMBL" id="RTR37721.1"/>
    </source>
</evidence>
<keyword evidence="2" id="KW-1185">Reference proteome</keyword>
<protein>
    <submittedName>
        <fullName evidence="1">Uncharacterized protein</fullName>
    </submittedName>
</protein>
<organism evidence="1 2">
    <name type="scientific">Shewanella canadensis</name>
    <dbReference type="NCBI Taxonomy" id="271096"/>
    <lineage>
        <taxon>Bacteria</taxon>
        <taxon>Pseudomonadati</taxon>
        <taxon>Pseudomonadota</taxon>
        <taxon>Gammaproteobacteria</taxon>
        <taxon>Alteromonadales</taxon>
        <taxon>Shewanellaceae</taxon>
        <taxon>Shewanella</taxon>
    </lineage>
</organism>
<dbReference type="Proteomes" id="UP000267448">
    <property type="component" value="Unassembled WGS sequence"/>
</dbReference>
<evidence type="ECO:0000313" key="2">
    <source>
        <dbReference type="Proteomes" id="UP000267448"/>
    </source>
</evidence>
<dbReference type="RefSeq" id="WP_126521421.1">
    <property type="nucleotide sequence ID" value="NZ_RXNU01000010.1"/>
</dbReference>
<dbReference type="OrthoDB" id="9805575at2"/>
<reference evidence="1 2" key="1">
    <citation type="submission" date="2018-12" db="EMBL/GenBank/DDBJ databases">
        <authorList>
            <person name="Yu L."/>
        </authorList>
    </citation>
    <scope>NUCLEOTIDE SEQUENCE [LARGE SCALE GENOMIC DNA]</scope>
    <source>
        <strain evidence="1 2">HAW-EB2</strain>
    </source>
</reference>
<dbReference type="AlphaFoldDB" id="A0A431WQJ5"/>
<gene>
    <name evidence="1" type="ORF">EKG38_17025</name>
</gene>
<sequence>MFSDEPSAYEAEIFKHLLCRYANSLNISEYIHNVGCLEDGSPFGVFQGSWHSLLRYGVALYDGVNHPADEF</sequence>
<dbReference type="EMBL" id="RXNU01000010">
    <property type="protein sequence ID" value="RTR37721.1"/>
    <property type="molecule type" value="Genomic_DNA"/>
</dbReference>
<comment type="caution">
    <text evidence="1">The sequence shown here is derived from an EMBL/GenBank/DDBJ whole genome shotgun (WGS) entry which is preliminary data.</text>
</comment>